<protein>
    <submittedName>
        <fullName evidence="1">Type 4b pilus protein PilO2</fullName>
    </submittedName>
</protein>
<organism evidence="1 2">
    <name type="scientific">Asaia spathodeae</name>
    <dbReference type="NCBI Taxonomy" id="657016"/>
    <lineage>
        <taxon>Bacteria</taxon>
        <taxon>Pseudomonadati</taxon>
        <taxon>Pseudomonadota</taxon>
        <taxon>Alphaproteobacteria</taxon>
        <taxon>Acetobacterales</taxon>
        <taxon>Acetobacteraceae</taxon>
        <taxon>Asaia</taxon>
    </lineage>
</organism>
<reference evidence="1 2" key="1">
    <citation type="submission" date="2020-06" db="EMBL/GenBank/DDBJ databases">
        <title>Synonyms of Asaia species.</title>
        <authorList>
            <person name="Sombolestani A."/>
        </authorList>
    </citation>
    <scope>NUCLEOTIDE SEQUENCE [LARGE SCALE GENOMIC DNA]</scope>
    <source>
        <strain evidence="1 2">LMG 27047</strain>
    </source>
</reference>
<dbReference type="EMBL" id="JABXXV010000011">
    <property type="protein sequence ID" value="NVN48221.1"/>
    <property type="molecule type" value="Genomic_DNA"/>
</dbReference>
<name>A0ABX2P8D8_9PROT</name>
<evidence type="ECO:0000313" key="1">
    <source>
        <dbReference type="EMBL" id="NVN48221.1"/>
    </source>
</evidence>
<evidence type="ECO:0000313" key="2">
    <source>
        <dbReference type="Proteomes" id="UP001516351"/>
    </source>
</evidence>
<proteinExistence type="predicted"/>
<keyword evidence="2" id="KW-1185">Reference proteome</keyword>
<sequence>MTSILKIDGISWRAGLTWRHSFGATENASLIRRGRTLHKATHVASYVRNGIYEYGFFNIAGSSAKSEVRFLAPTVAASFNSAACISCVLDDTTIWFLIVDQDGSIRPGSDLIISPDDLASLRSSFSLDETFQTVNLSEAGLADLLRSSASISVQCRAITPHRRRAQFLGAAAVILGASITGLVWRSHLLASAQQERVRMAAANAAEIERARADALPNTPLPSDWLASCYAAVGKVRPYQMGWSENGWVCTNGHAMIRFARSDYATVWSRPDGRVTQNGDETDVTIPIPPLKGRGGQAHTTFADDAQTLLGIAQFYKGTLSIKATPLPTPGQPSITTPAMAAEMDWRPFEMTLPVAPNHVPWSRVHALRFRSVEASENSFRIVGDLHAQ</sequence>
<gene>
    <name evidence="1" type="primary">pilO2</name>
    <name evidence="1" type="ORF">HW542_15580</name>
</gene>
<dbReference type="Proteomes" id="UP001516351">
    <property type="component" value="Unassembled WGS sequence"/>
</dbReference>
<comment type="caution">
    <text evidence="1">The sequence shown here is derived from an EMBL/GenBank/DDBJ whole genome shotgun (WGS) entry which is preliminary data.</text>
</comment>
<dbReference type="InterPro" id="IPR009663">
    <property type="entry name" value="PAP_PilO"/>
</dbReference>
<dbReference type="Pfam" id="PF06864">
    <property type="entry name" value="PAP_PilO"/>
    <property type="match status" value="1"/>
</dbReference>
<dbReference type="RefSeq" id="WP_267311325.1">
    <property type="nucleotide sequence ID" value="NZ_JABXXV010000011.1"/>
</dbReference>
<accession>A0ABX2P8D8</accession>